<dbReference type="Proteomes" id="UP000036338">
    <property type="component" value="Unassembled WGS sequence"/>
</dbReference>
<evidence type="ECO:0000313" key="3">
    <source>
        <dbReference type="Proteomes" id="UP000036338"/>
    </source>
</evidence>
<gene>
    <name evidence="2" type="ORF">VL15_04820</name>
</gene>
<accession>A0A0J5XDA2</accession>
<dbReference type="PATRIC" id="fig|292.27.peg.150"/>
<evidence type="ECO:0000256" key="1">
    <source>
        <dbReference type="SAM" id="MobiDB-lite"/>
    </source>
</evidence>
<evidence type="ECO:0000313" key="2">
    <source>
        <dbReference type="EMBL" id="KML61818.1"/>
    </source>
</evidence>
<dbReference type="EMBL" id="LDWR01000010">
    <property type="protein sequence ID" value="KML61818.1"/>
    <property type="molecule type" value="Genomic_DNA"/>
</dbReference>
<comment type="caution">
    <text evidence="2">The sequence shown here is derived from an EMBL/GenBank/DDBJ whole genome shotgun (WGS) entry which is preliminary data.</text>
</comment>
<organism evidence="2 3">
    <name type="scientific">Burkholderia cepacia</name>
    <name type="common">Pseudomonas cepacia</name>
    <dbReference type="NCBI Taxonomy" id="292"/>
    <lineage>
        <taxon>Bacteria</taxon>
        <taxon>Pseudomonadati</taxon>
        <taxon>Pseudomonadota</taxon>
        <taxon>Betaproteobacteria</taxon>
        <taxon>Burkholderiales</taxon>
        <taxon>Burkholderiaceae</taxon>
        <taxon>Burkholderia</taxon>
        <taxon>Burkholderia cepacia complex</taxon>
    </lineage>
</organism>
<feature type="region of interest" description="Disordered" evidence="1">
    <location>
        <begin position="1"/>
        <end position="34"/>
    </location>
</feature>
<reference evidence="2 3" key="1">
    <citation type="submission" date="2015-05" db="EMBL/GenBank/DDBJ databases">
        <title>Draft genome of Burkholderia cepacia LK29.</title>
        <authorList>
            <person name="Chan X.Y."/>
        </authorList>
    </citation>
    <scope>NUCLEOTIDE SEQUENCE [LARGE SCALE GENOMIC DNA]</scope>
    <source>
        <strain evidence="2 3">LK29</strain>
    </source>
</reference>
<dbReference type="AlphaFoldDB" id="A0A0J5XDA2"/>
<proteinExistence type="predicted"/>
<name>A0A0J5XDA2_BURCE</name>
<protein>
    <submittedName>
        <fullName evidence="2">Uncharacterized protein</fullName>
    </submittedName>
</protein>
<sequence>MSHRVARGALPRVRSAASGSYHRTDIRSRANVRQRTSVPTAAGIAAVAMPLAHASVESVFLHPIRHSQIQP</sequence>